<dbReference type="InterPro" id="IPR002575">
    <property type="entry name" value="Aminoglycoside_PTrfase"/>
</dbReference>
<organism evidence="3 4">
    <name type="scientific">Acinetobacter towneri</name>
    <dbReference type="NCBI Taxonomy" id="202956"/>
    <lineage>
        <taxon>Bacteria</taxon>
        <taxon>Pseudomonadati</taxon>
        <taxon>Pseudomonadota</taxon>
        <taxon>Gammaproteobacteria</taxon>
        <taxon>Moraxellales</taxon>
        <taxon>Moraxellaceae</taxon>
        <taxon>Acinetobacter</taxon>
    </lineage>
</organism>
<dbReference type="Pfam" id="PF01636">
    <property type="entry name" value="APH"/>
    <property type="match status" value="1"/>
</dbReference>
<dbReference type="Proteomes" id="UP000186931">
    <property type="component" value="Unassembled WGS sequence"/>
</dbReference>
<proteinExistence type="inferred from homology"/>
<sequence>MTTITPNLGHGMGNDWENKDWVHITVPELHHLQPYYPCLQGSVQILWCSPRPFSSAVLVEVMQALASTGQTNFHSYFIKRSHRSFRRAQDILQEHAVLQHLASKNIPVATLISSNCGQTALELGDWTYEVYEKAAGFDLYVDQQSWTPFFYTEHAAKVGSLLAKLHTAMQDFPELHGRSARYLVSNQQLLESENIVMAIQQRIDNSPELSRYFADKNLDAVFLERIFQTHRKIKHVLQQVTKIWTHNDLHASNLFWSTQSADANITAVIDFGLSDRNSALYDLAITIERNFIDWLALEHTSQISVDEAGLSAFLQAYFAEIYPQQDFSILPELLKIVHLDFAFSELEYFVGITQNLKHADAAYYDWIVGHVNWFFTEQGQQFTQTFTRLLQRELS</sequence>
<dbReference type="SUPFAM" id="SSF56112">
    <property type="entry name" value="Protein kinase-like (PK-like)"/>
    <property type="match status" value="1"/>
</dbReference>
<evidence type="ECO:0000256" key="1">
    <source>
        <dbReference type="ARBA" id="ARBA00038240"/>
    </source>
</evidence>
<comment type="similarity">
    <text evidence="1">Belongs to the pseudomonas-type ThrB family.</text>
</comment>
<evidence type="ECO:0000259" key="2">
    <source>
        <dbReference type="Pfam" id="PF01636"/>
    </source>
</evidence>
<dbReference type="PANTHER" id="PTHR21064:SF6">
    <property type="entry name" value="AMINOGLYCOSIDE PHOSPHOTRANSFERASE DOMAIN-CONTAINING PROTEIN"/>
    <property type="match status" value="1"/>
</dbReference>
<dbReference type="Gene3D" id="3.90.1200.10">
    <property type="match status" value="1"/>
</dbReference>
<accession>A0A1E8E1N8</accession>
<dbReference type="GO" id="GO:0009088">
    <property type="term" value="P:threonine biosynthetic process"/>
    <property type="evidence" value="ECO:0007669"/>
    <property type="project" value="TreeGrafter"/>
</dbReference>
<dbReference type="EMBL" id="MKQS01000011">
    <property type="protein sequence ID" value="OFE43517.1"/>
    <property type="molecule type" value="Genomic_DNA"/>
</dbReference>
<evidence type="ECO:0000313" key="3">
    <source>
        <dbReference type="EMBL" id="OFE43517.1"/>
    </source>
</evidence>
<feature type="domain" description="Aminoglycoside phosphotransferase" evidence="2">
    <location>
        <begin position="72"/>
        <end position="309"/>
    </location>
</feature>
<dbReference type="AlphaFoldDB" id="A0A1E8E1N8"/>
<gene>
    <name evidence="3" type="ORF">BJN41_05355</name>
</gene>
<comment type="caution">
    <text evidence="3">The sequence shown here is derived from an EMBL/GenBank/DDBJ whole genome shotgun (WGS) entry which is preliminary data.</text>
</comment>
<dbReference type="PANTHER" id="PTHR21064">
    <property type="entry name" value="AMINOGLYCOSIDE PHOSPHOTRANSFERASE DOMAIN-CONTAINING PROTEIN-RELATED"/>
    <property type="match status" value="1"/>
</dbReference>
<reference evidence="3 4" key="1">
    <citation type="submission" date="2016-10" db="EMBL/GenBank/DDBJ databases">
        <title>Genome of airborne Acinetobacter sp. 5-2Ac02 in the hospital environment: Species near to Acinetobacter towneri.</title>
        <authorList>
            <person name="Barbosa B."/>
            <person name="Fernandez-Garcia L."/>
            <person name="Gato E."/>
            <person name="Leao R."/>
            <person name="Albano R."/>
            <person name="Fernandez B."/>
            <person name="Fernandez-Cuenca F."/>
            <person name="Marques E."/>
            <person name="Tomas M."/>
        </authorList>
    </citation>
    <scope>NUCLEOTIDE SEQUENCE [LARGE SCALE GENOMIC DNA]</scope>
    <source>
        <strain evidence="3 4">5-2Ac02</strain>
    </source>
</reference>
<name>A0A1E8E1N8_9GAMM</name>
<protein>
    <recommendedName>
        <fullName evidence="2">Aminoglycoside phosphotransferase domain-containing protein</fullName>
    </recommendedName>
</protein>
<evidence type="ECO:0000313" key="4">
    <source>
        <dbReference type="Proteomes" id="UP000186931"/>
    </source>
</evidence>
<dbReference type="RefSeq" id="WP_070154216.1">
    <property type="nucleotide sequence ID" value="NZ_MKQS01000011.1"/>
</dbReference>
<dbReference type="InterPro" id="IPR050249">
    <property type="entry name" value="Pseudomonas-type_ThrB"/>
</dbReference>
<dbReference type="STRING" id="202956.BJN41_05355"/>
<dbReference type="InterPro" id="IPR011009">
    <property type="entry name" value="Kinase-like_dom_sf"/>
</dbReference>
<dbReference type="GO" id="GO:0004413">
    <property type="term" value="F:homoserine kinase activity"/>
    <property type="evidence" value="ECO:0007669"/>
    <property type="project" value="TreeGrafter"/>
</dbReference>